<comment type="caution">
    <text evidence="9">The sequence shown here is derived from an EMBL/GenBank/DDBJ whole genome shotgun (WGS) entry which is preliminary data.</text>
</comment>
<dbReference type="AlphaFoldDB" id="A0A9X2JKM4"/>
<dbReference type="EMBL" id="JAIULA010000004">
    <property type="protein sequence ID" value="MCP0886273.1"/>
    <property type="molecule type" value="Genomic_DNA"/>
</dbReference>
<dbReference type="RefSeq" id="WP_253359500.1">
    <property type="nucleotide sequence ID" value="NZ_JAIULA010000004.1"/>
</dbReference>
<evidence type="ECO:0000256" key="4">
    <source>
        <dbReference type="ARBA" id="ARBA00022692"/>
    </source>
</evidence>
<evidence type="ECO:0000313" key="10">
    <source>
        <dbReference type="Proteomes" id="UP001139006"/>
    </source>
</evidence>
<dbReference type="PANTHER" id="PTHR30012">
    <property type="entry name" value="GENERAL SECRETION PATHWAY PROTEIN"/>
    <property type="match status" value="1"/>
</dbReference>
<organism evidence="9 10">
    <name type="scientific">Ligilactobacillus ubinensis</name>
    <dbReference type="NCBI Taxonomy" id="2876789"/>
    <lineage>
        <taxon>Bacteria</taxon>
        <taxon>Bacillati</taxon>
        <taxon>Bacillota</taxon>
        <taxon>Bacilli</taxon>
        <taxon>Lactobacillales</taxon>
        <taxon>Lactobacillaceae</taxon>
        <taxon>Ligilactobacillus</taxon>
    </lineage>
</organism>
<dbReference type="InterPro" id="IPR018076">
    <property type="entry name" value="T2SS_GspF_dom"/>
</dbReference>
<evidence type="ECO:0000256" key="6">
    <source>
        <dbReference type="ARBA" id="ARBA00023136"/>
    </source>
</evidence>
<dbReference type="GO" id="GO:0005886">
    <property type="term" value="C:plasma membrane"/>
    <property type="evidence" value="ECO:0007669"/>
    <property type="project" value="UniProtKB-SubCell"/>
</dbReference>
<protein>
    <submittedName>
        <fullName evidence="9">Type II secretion system F family protein</fullName>
    </submittedName>
</protein>
<feature type="domain" description="Type II secretion system protein GspF" evidence="8">
    <location>
        <begin position="223"/>
        <end position="342"/>
    </location>
</feature>
<evidence type="ECO:0000256" key="2">
    <source>
        <dbReference type="ARBA" id="ARBA00005745"/>
    </source>
</evidence>
<dbReference type="InterPro" id="IPR047692">
    <property type="entry name" value="T4P_ComGB"/>
</dbReference>
<feature type="domain" description="Type II secretion system protein GspF" evidence="8">
    <location>
        <begin position="29"/>
        <end position="139"/>
    </location>
</feature>
<dbReference type="InterPro" id="IPR042094">
    <property type="entry name" value="T2SS_GspF_sf"/>
</dbReference>
<evidence type="ECO:0000256" key="3">
    <source>
        <dbReference type="ARBA" id="ARBA00022475"/>
    </source>
</evidence>
<keyword evidence="3" id="KW-1003">Cell membrane</keyword>
<sequence length="352" mass="40969">MLRINGLVTRQKSNLAKVKVWSARKQAVFFKLLADLLKSGFSLQQALESIVVLQPEQAVEIKHILTMLSNGDQISQAMKDVVSKNTFYQLVIAERHGQLDDSVHQLGEILERRVRQQEKIRMLLLYPAILFILLASIITGAQIWLKPALNQFGIMNSYSKEFSYINLVYYCIWILLSAAVVYCLKILYWWKKQSTLSKHHWYSQLPIIGSVYRQYCYYYVSLNLGLLLSSGLDFHQICQYLLNFEHNSLLYQMGRQLTSWLEKGEEIKDFVKLYPFIPTEMGIFFSKGQTQEKLSSEMLVYSRLAYQKLMRKFDQLIGLVQPLLFLVIAIIIVGTYLTILLPLYKNMGELYK</sequence>
<dbReference type="NCBIfam" id="NF041012">
    <property type="entry name" value="T4P_ComGB"/>
    <property type="match status" value="1"/>
</dbReference>
<keyword evidence="5 7" id="KW-1133">Transmembrane helix</keyword>
<feature type="transmembrane region" description="Helical" evidence="7">
    <location>
        <begin position="167"/>
        <end position="190"/>
    </location>
</feature>
<evidence type="ECO:0000256" key="7">
    <source>
        <dbReference type="SAM" id="Phobius"/>
    </source>
</evidence>
<evidence type="ECO:0000313" key="9">
    <source>
        <dbReference type="EMBL" id="MCP0886273.1"/>
    </source>
</evidence>
<comment type="similarity">
    <text evidence="2">Belongs to the GSP F family.</text>
</comment>
<gene>
    <name evidence="9" type="ORF">LB941_02840</name>
</gene>
<keyword evidence="10" id="KW-1185">Reference proteome</keyword>
<proteinExistence type="inferred from homology"/>
<dbReference type="InterPro" id="IPR003004">
    <property type="entry name" value="GspF/PilC"/>
</dbReference>
<dbReference type="Gene3D" id="1.20.81.30">
    <property type="entry name" value="Type II secretion system (T2SS), domain F"/>
    <property type="match status" value="1"/>
</dbReference>
<evidence type="ECO:0000256" key="5">
    <source>
        <dbReference type="ARBA" id="ARBA00022989"/>
    </source>
</evidence>
<feature type="transmembrane region" description="Helical" evidence="7">
    <location>
        <begin position="123"/>
        <end position="145"/>
    </location>
</feature>
<accession>A0A9X2JKM4</accession>
<comment type="subcellular location">
    <subcellularLocation>
        <location evidence="1">Cell membrane</location>
        <topology evidence="1">Multi-pass membrane protein</topology>
    </subcellularLocation>
</comment>
<name>A0A9X2JKM4_9LACO</name>
<evidence type="ECO:0000256" key="1">
    <source>
        <dbReference type="ARBA" id="ARBA00004651"/>
    </source>
</evidence>
<keyword evidence="4 7" id="KW-0812">Transmembrane</keyword>
<dbReference type="Pfam" id="PF00482">
    <property type="entry name" value="T2SSF"/>
    <property type="match status" value="2"/>
</dbReference>
<dbReference type="Proteomes" id="UP001139006">
    <property type="component" value="Unassembled WGS sequence"/>
</dbReference>
<evidence type="ECO:0000259" key="8">
    <source>
        <dbReference type="Pfam" id="PF00482"/>
    </source>
</evidence>
<dbReference type="PANTHER" id="PTHR30012:SF0">
    <property type="entry name" value="TYPE II SECRETION SYSTEM PROTEIN F-RELATED"/>
    <property type="match status" value="1"/>
</dbReference>
<feature type="transmembrane region" description="Helical" evidence="7">
    <location>
        <begin position="316"/>
        <end position="344"/>
    </location>
</feature>
<reference evidence="9 10" key="1">
    <citation type="journal article" date="2023" name="Int. J. Syst. Evol. Microbiol.">
        <title>Ligilactobacillus ubinensis sp. nov., a novel species isolated from the wild ferment of a durian fruit (Durio zibethinus).</title>
        <authorList>
            <person name="Heng Y.C."/>
            <person name="Menon N."/>
            <person name="Chen B."/>
            <person name="Loo B.Z.L."/>
            <person name="Wong G.W.J."/>
            <person name="Lim A.C.H."/>
            <person name="Silvaraju S."/>
            <person name="Kittelmann S."/>
        </authorList>
    </citation>
    <scope>NUCLEOTIDE SEQUENCE [LARGE SCALE GENOMIC DNA]</scope>
    <source>
        <strain evidence="9 10">WILCCON 0076</strain>
    </source>
</reference>
<keyword evidence="6 7" id="KW-0472">Membrane</keyword>